<dbReference type="GO" id="GO:0034727">
    <property type="term" value="P:piecemeal microautophagy of the nucleus"/>
    <property type="evidence" value="ECO:0007669"/>
    <property type="project" value="TreeGrafter"/>
</dbReference>
<reference evidence="9" key="3">
    <citation type="submission" date="2025-07" db="EMBL/GenBank/DDBJ databases">
        <authorList>
            <consortium name="NCBI Genome Project"/>
        </authorList>
    </citation>
    <scope>NUCLEOTIDE SEQUENCE</scope>
    <source>
        <strain evidence="9">CBS432</strain>
    </source>
</reference>
<dbReference type="RefSeq" id="XP_033768152.1">
    <property type="nucleotide sequence ID" value="XM_033912261.1"/>
</dbReference>
<sequence>MNEGDVTKFVNNARKTLTDAQLLCSSANLRIVDIKKKLSSWQLSISKLNFLIVGLRQQGKFLYAILREGIGKKLIQKQWNQVILVVLVDEMNYWQHEITSKVKRLDGIVNELIMTDKDNTDPSKLGDYISRDNVDLLHDKLKEVPVIQRQIENIKLQYENMVRKVNKELIDTKLTGITQRFQSKFGIDKLMETNVAEQFSKELTDLEKDLAEIMNSLTQHFDKTLLLQDKKIDNEEREDLFKVVQGDDQELYNISKTLHEIIDDVDKSILNLGQFLQTKINEKTEIHSEVSEIIDDFNRNLEYLLIFKDISNLIDTFKNSCRQDIQTTKELCEFYDNFEESYGNLVLEAKRRKEVANRMKTILKDCEKQLQNLDAQDQEERQNFIAENGTYLPETIWPSKIDDFSSLYTLNYDVKDP</sequence>
<keyword evidence="4 6" id="KW-0072">Autophagy</keyword>
<feature type="domain" description="Autophagy protein ATG17-like" evidence="8">
    <location>
        <begin position="16"/>
        <end position="392"/>
    </location>
</feature>
<reference evidence="9" key="1">
    <citation type="journal article" date="2017" name="Nat. Genet.">
        <title>Contrasting evolutionary genome dynamics between domesticated and wild yeasts.</title>
        <authorList>
            <person name="Yue J.X."/>
            <person name="Li J."/>
            <person name="Aigrain L."/>
            <person name="Hallin J."/>
            <person name="Persson K."/>
            <person name="Oliver K."/>
            <person name="Bergstrom A."/>
            <person name="Coupland P."/>
            <person name="Warringer J."/>
            <person name="Lagomarsino M.C."/>
            <person name="Fischer G."/>
            <person name="Durbin R."/>
            <person name="Liti G."/>
        </authorList>
    </citation>
    <scope>NUCLEOTIDE SEQUENCE</scope>
    <source>
        <strain evidence="9">CBS432</strain>
    </source>
</reference>
<gene>
    <name evidence="9" type="primary">ATG17</name>
    <name evidence="9" type="ORF">SPAR_L04280</name>
</gene>
<comment type="similarity">
    <text evidence="1 6">Belongs to the ATG17 family.</text>
</comment>
<evidence type="ECO:0000256" key="1">
    <source>
        <dbReference type="ARBA" id="ARBA00006259"/>
    </source>
</evidence>
<evidence type="ECO:0000256" key="5">
    <source>
        <dbReference type="ARBA" id="ARBA00023136"/>
    </source>
</evidence>
<protein>
    <recommendedName>
        <fullName evidence="2 6">Autophagy-related protein 17</fullName>
    </recommendedName>
</protein>
<dbReference type="KEGG" id="spao:SPAR_L04280"/>
<name>A0A8B8UWK9_SACPA</name>
<dbReference type="GeneID" id="54632521"/>
<evidence type="ECO:0000256" key="4">
    <source>
        <dbReference type="ARBA" id="ARBA00023006"/>
    </source>
</evidence>
<keyword evidence="3 6" id="KW-0963">Cytoplasm</keyword>
<reference evidence="9" key="4">
    <citation type="submission" date="2025-08" db="UniProtKB">
        <authorList>
            <consortium name="RefSeq"/>
        </authorList>
    </citation>
    <scope>IDENTIFICATION</scope>
    <source>
        <strain evidence="9">CBS432</strain>
    </source>
</reference>
<dbReference type="GO" id="GO:1990316">
    <property type="term" value="C:Atg1/ULK1 kinase complex"/>
    <property type="evidence" value="ECO:0007669"/>
    <property type="project" value="TreeGrafter"/>
</dbReference>
<comment type="function">
    <text evidence="6">Autophagy-specific protein that functions in response to autophagy-inducing signals as a scaffold to recruit other ATG proteins to organize preautophagosomal structure (PAS) formation. Modulates the timing and magnitude of the autophagy response, such as the size of the sequestering vesicles. Plays particularly a role in pexophagy and nucleophagy.</text>
</comment>
<dbReference type="OrthoDB" id="1937984at2759"/>
<keyword evidence="7" id="KW-0175">Coiled coil</keyword>
<dbReference type="AlphaFoldDB" id="A0A8B8UWK9"/>
<dbReference type="VEuPathDB" id="FungiDB:SPAR_L04280"/>
<evidence type="ECO:0000259" key="8">
    <source>
        <dbReference type="Pfam" id="PF04108"/>
    </source>
</evidence>
<evidence type="ECO:0000256" key="2">
    <source>
        <dbReference type="ARBA" id="ARBA00013806"/>
    </source>
</evidence>
<dbReference type="Pfam" id="PF04108">
    <property type="entry name" value="ATG17_like"/>
    <property type="match status" value="1"/>
</dbReference>
<dbReference type="GO" id="GO:0034045">
    <property type="term" value="C:phagophore assembly site membrane"/>
    <property type="evidence" value="ECO:0007669"/>
    <property type="project" value="UniProtKB-SubCell"/>
</dbReference>
<dbReference type="GO" id="GO:0000045">
    <property type="term" value="P:autophagosome assembly"/>
    <property type="evidence" value="ECO:0007669"/>
    <property type="project" value="TreeGrafter"/>
</dbReference>
<proteinExistence type="inferred from homology"/>
<reference evidence="9" key="2">
    <citation type="submission" date="2020-01" db="EMBL/GenBank/DDBJ databases">
        <title>Population-level Yeast Reference Genomes.</title>
        <authorList>
            <person name="Yue J.-X."/>
        </authorList>
    </citation>
    <scope>NUCLEOTIDE SEQUENCE</scope>
    <source>
        <strain evidence="9">CBS432</strain>
    </source>
</reference>
<dbReference type="GO" id="GO:0000422">
    <property type="term" value="P:autophagy of mitochondrion"/>
    <property type="evidence" value="ECO:0007669"/>
    <property type="project" value="TreeGrafter"/>
</dbReference>
<dbReference type="InterPro" id="IPR045326">
    <property type="entry name" value="ATG17-like_dom"/>
</dbReference>
<dbReference type="PANTHER" id="PTHR28005:SF1">
    <property type="entry name" value="AUTOPHAGY-RELATED PROTEIN 17"/>
    <property type="match status" value="1"/>
</dbReference>
<dbReference type="GO" id="GO:0030295">
    <property type="term" value="F:protein kinase activator activity"/>
    <property type="evidence" value="ECO:0007669"/>
    <property type="project" value="TreeGrafter"/>
</dbReference>
<feature type="coiled-coil region" evidence="7">
    <location>
        <begin position="356"/>
        <end position="383"/>
    </location>
</feature>
<dbReference type="GO" id="GO:0060090">
    <property type="term" value="F:molecular adaptor activity"/>
    <property type="evidence" value="ECO:0007669"/>
    <property type="project" value="TreeGrafter"/>
</dbReference>
<evidence type="ECO:0000256" key="7">
    <source>
        <dbReference type="SAM" id="Coils"/>
    </source>
</evidence>
<accession>A0A8B8UWK9</accession>
<keyword evidence="5" id="KW-0472">Membrane</keyword>
<organism evidence="9">
    <name type="scientific">Saccharomyces paradoxus</name>
    <name type="common">Yeast</name>
    <name type="synonym">Saccharomyces douglasii</name>
    <dbReference type="NCBI Taxonomy" id="27291"/>
    <lineage>
        <taxon>Eukaryota</taxon>
        <taxon>Fungi</taxon>
        <taxon>Dikarya</taxon>
        <taxon>Ascomycota</taxon>
        <taxon>Saccharomycotina</taxon>
        <taxon>Saccharomycetes</taxon>
        <taxon>Saccharomycetales</taxon>
        <taxon>Saccharomycetaceae</taxon>
        <taxon>Saccharomyces</taxon>
    </lineage>
</organism>
<comment type="subcellular location">
    <subcellularLocation>
        <location evidence="6">Cytoplasm</location>
    </subcellularLocation>
    <subcellularLocation>
        <location evidence="6">Preautophagosomal structure membrane</location>
        <topology evidence="6">Peripheral membrane protein</topology>
    </subcellularLocation>
</comment>
<evidence type="ECO:0000256" key="6">
    <source>
        <dbReference type="RuleBase" id="RU368080"/>
    </source>
</evidence>
<dbReference type="InterPro" id="IPR007240">
    <property type="entry name" value="Atg17"/>
</dbReference>
<evidence type="ECO:0000313" key="9">
    <source>
        <dbReference type="RefSeq" id="XP_033768152.1"/>
    </source>
</evidence>
<dbReference type="PANTHER" id="PTHR28005">
    <property type="entry name" value="AUTOPHAGY-RELATED PROTEIN 17"/>
    <property type="match status" value="1"/>
</dbReference>
<evidence type="ECO:0000256" key="3">
    <source>
        <dbReference type="ARBA" id="ARBA00022490"/>
    </source>
</evidence>